<protein>
    <submittedName>
        <fullName evidence="3">Uncharacterized protein</fullName>
    </submittedName>
</protein>
<feature type="coiled-coil region" evidence="1">
    <location>
        <begin position="258"/>
        <end position="299"/>
    </location>
</feature>
<sequence length="319" mass="35477">MTNRQRGVHVHVTKASLSPILSWCHLSQWQKQDCPERRFPQDNVNTIQPVSHTSSTEVQARAAMATNEDNIDPRLRGLQADGTRVATPSPAPDEGAADPSTTALPDADTSHTTQDSAPPQSTVAPTRSIGENDGSSEWEDDDDDDFKGAKGNAPHGFIEGVMCSNHEFRWSFHTCRAAQGLFKSSTHASKRFARVIRQILTRIENLAVETGCWIYLAAQHATAVTPFIHYASPSLQTKAGPKLDIIHTNFSIIMKTLVTSRRREAMELMLELEEQKEKLELAQKEAEVARKDAESHRRDRKEGCCHCGTHDTTRSWSIT</sequence>
<keyword evidence="1" id="KW-0175">Coiled coil</keyword>
<dbReference type="Proteomes" id="UP001213000">
    <property type="component" value="Unassembled WGS sequence"/>
</dbReference>
<comment type="caution">
    <text evidence="3">The sequence shown here is derived from an EMBL/GenBank/DDBJ whole genome shotgun (WGS) entry which is preliminary data.</text>
</comment>
<feature type="compositionally biased region" description="Acidic residues" evidence="2">
    <location>
        <begin position="134"/>
        <end position="145"/>
    </location>
</feature>
<name>A0AAD5VUY7_9AGAR</name>
<keyword evidence="4" id="KW-1185">Reference proteome</keyword>
<dbReference type="AlphaFoldDB" id="A0AAD5VUY7"/>
<evidence type="ECO:0000313" key="4">
    <source>
        <dbReference type="Proteomes" id="UP001213000"/>
    </source>
</evidence>
<organism evidence="3 4">
    <name type="scientific">Leucocoprinus birnbaumii</name>
    <dbReference type="NCBI Taxonomy" id="56174"/>
    <lineage>
        <taxon>Eukaryota</taxon>
        <taxon>Fungi</taxon>
        <taxon>Dikarya</taxon>
        <taxon>Basidiomycota</taxon>
        <taxon>Agaricomycotina</taxon>
        <taxon>Agaricomycetes</taxon>
        <taxon>Agaricomycetidae</taxon>
        <taxon>Agaricales</taxon>
        <taxon>Agaricineae</taxon>
        <taxon>Agaricaceae</taxon>
        <taxon>Leucocoprinus</taxon>
    </lineage>
</organism>
<reference evidence="3" key="1">
    <citation type="submission" date="2022-07" db="EMBL/GenBank/DDBJ databases">
        <title>Genome Sequence of Leucocoprinus birnbaumii.</title>
        <authorList>
            <person name="Buettner E."/>
        </authorList>
    </citation>
    <scope>NUCLEOTIDE SEQUENCE</scope>
    <source>
        <strain evidence="3">VT141</strain>
    </source>
</reference>
<feature type="compositionally biased region" description="Polar residues" evidence="2">
    <location>
        <begin position="110"/>
        <end position="125"/>
    </location>
</feature>
<gene>
    <name evidence="3" type="ORF">NP233_g4469</name>
</gene>
<evidence type="ECO:0000313" key="3">
    <source>
        <dbReference type="EMBL" id="KAJ3570349.1"/>
    </source>
</evidence>
<accession>A0AAD5VUY7</accession>
<feature type="region of interest" description="Disordered" evidence="2">
    <location>
        <begin position="82"/>
        <end position="151"/>
    </location>
</feature>
<proteinExistence type="predicted"/>
<evidence type="ECO:0000256" key="2">
    <source>
        <dbReference type="SAM" id="MobiDB-lite"/>
    </source>
</evidence>
<dbReference type="EMBL" id="JANIEX010000242">
    <property type="protein sequence ID" value="KAJ3570349.1"/>
    <property type="molecule type" value="Genomic_DNA"/>
</dbReference>
<evidence type="ECO:0000256" key="1">
    <source>
        <dbReference type="SAM" id="Coils"/>
    </source>
</evidence>